<dbReference type="InterPro" id="IPR020599">
    <property type="entry name" value="Transl_elong_fac_P/YeiP"/>
</dbReference>
<dbReference type="PANTHER" id="PTHR30053:SF14">
    <property type="entry name" value="TRANSLATION ELONGATION FACTOR KOW-LIKE DOMAIN-CONTAINING PROTEIN"/>
    <property type="match status" value="1"/>
</dbReference>
<evidence type="ECO:0008006" key="10">
    <source>
        <dbReference type="Google" id="ProtNLM"/>
    </source>
</evidence>
<keyword evidence="6" id="KW-0648">Protein biosynthesis</keyword>
<dbReference type="InterPro" id="IPR012340">
    <property type="entry name" value="NA-bd_OB-fold"/>
</dbReference>
<dbReference type="GO" id="GO:0003746">
    <property type="term" value="F:translation elongation factor activity"/>
    <property type="evidence" value="ECO:0007669"/>
    <property type="project" value="UniProtKB-KW"/>
</dbReference>
<keyword evidence="5" id="KW-0251">Elongation factor</keyword>
<dbReference type="SMART" id="SM00841">
    <property type="entry name" value="Elong-fact-P_C"/>
    <property type="match status" value="1"/>
</dbReference>
<dbReference type="FunFam" id="2.40.50.140:FF:000009">
    <property type="entry name" value="Elongation factor P"/>
    <property type="match status" value="1"/>
</dbReference>
<comment type="pathway">
    <text evidence="2">Protein biosynthesis; polypeptide chain elongation.</text>
</comment>
<evidence type="ECO:0000256" key="5">
    <source>
        <dbReference type="ARBA" id="ARBA00022768"/>
    </source>
</evidence>
<dbReference type="InterPro" id="IPR015365">
    <property type="entry name" value="Elong-fact-P_C"/>
</dbReference>
<dbReference type="Gene3D" id="2.30.30.30">
    <property type="match status" value="1"/>
</dbReference>
<evidence type="ECO:0000256" key="6">
    <source>
        <dbReference type="ARBA" id="ARBA00022917"/>
    </source>
</evidence>
<dbReference type="SUPFAM" id="SSF50104">
    <property type="entry name" value="Translation proteins SH3-like domain"/>
    <property type="match status" value="1"/>
</dbReference>
<dbReference type="EMBL" id="UINC01138432">
    <property type="protein sequence ID" value="SVD24364.1"/>
    <property type="molecule type" value="Genomic_DNA"/>
</dbReference>
<dbReference type="UniPathway" id="UPA00345"/>
<evidence type="ECO:0000259" key="7">
    <source>
        <dbReference type="SMART" id="SM00841"/>
    </source>
</evidence>
<dbReference type="InterPro" id="IPR013852">
    <property type="entry name" value="Transl_elong_P/YeiP_CS"/>
</dbReference>
<dbReference type="PROSITE" id="PS01275">
    <property type="entry name" value="EFP"/>
    <property type="match status" value="1"/>
</dbReference>
<comment type="similarity">
    <text evidence="3">Belongs to the elongation factor P family.</text>
</comment>
<dbReference type="PANTHER" id="PTHR30053">
    <property type="entry name" value="ELONGATION FACTOR P"/>
    <property type="match status" value="1"/>
</dbReference>
<evidence type="ECO:0000259" key="8">
    <source>
        <dbReference type="SMART" id="SM01185"/>
    </source>
</evidence>
<dbReference type="InterPro" id="IPR001059">
    <property type="entry name" value="Transl_elong_P/YeiP_cen"/>
</dbReference>
<dbReference type="Gene3D" id="2.40.50.140">
    <property type="entry name" value="Nucleic acid-binding proteins"/>
    <property type="match status" value="2"/>
</dbReference>
<dbReference type="InterPro" id="IPR011768">
    <property type="entry name" value="Transl_elongation_fac_P"/>
</dbReference>
<dbReference type="InterPro" id="IPR008991">
    <property type="entry name" value="Translation_prot_SH3-like_sf"/>
</dbReference>
<dbReference type="FunFam" id="2.30.30.30:FF:000003">
    <property type="entry name" value="Elongation factor P"/>
    <property type="match status" value="1"/>
</dbReference>
<gene>
    <name evidence="9" type="ORF">METZ01_LOCUS377218</name>
</gene>
<evidence type="ECO:0000256" key="4">
    <source>
        <dbReference type="ARBA" id="ARBA00022490"/>
    </source>
</evidence>
<dbReference type="GO" id="GO:0043043">
    <property type="term" value="P:peptide biosynthetic process"/>
    <property type="evidence" value="ECO:0007669"/>
    <property type="project" value="InterPro"/>
</dbReference>
<dbReference type="GO" id="GO:0005829">
    <property type="term" value="C:cytosol"/>
    <property type="evidence" value="ECO:0007669"/>
    <property type="project" value="UniProtKB-ARBA"/>
</dbReference>
<dbReference type="FunFam" id="2.40.50.140:FF:000004">
    <property type="entry name" value="Elongation factor P"/>
    <property type="match status" value="1"/>
</dbReference>
<dbReference type="Pfam" id="PF09285">
    <property type="entry name" value="Elong-fact-P_C"/>
    <property type="match status" value="1"/>
</dbReference>
<keyword evidence="4" id="KW-0963">Cytoplasm</keyword>
<protein>
    <recommendedName>
        <fullName evidence="10">Elongation factor P</fullName>
    </recommendedName>
</protein>
<dbReference type="PIRSF" id="PIRSF005901">
    <property type="entry name" value="EF-P"/>
    <property type="match status" value="1"/>
</dbReference>
<reference evidence="9" key="1">
    <citation type="submission" date="2018-05" db="EMBL/GenBank/DDBJ databases">
        <authorList>
            <person name="Lanie J.A."/>
            <person name="Ng W.-L."/>
            <person name="Kazmierczak K.M."/>
            <person name="Andrzejewski T.M."/>
            <person name="Davidsen T.M."/>
            <person name="Wayne K.J."/>
            <person name="Tettelin H."/>
            <person name="Glass J.I."/>
            <person name="Rusch D."/>
            <person name="Podicherti R."/>
            <person name="Tsui H.-C.T."/>
            <person name="Winkler M.E."/>
        </authorList>
    </citation>
    <scope>NUCLEOTIDE SEQUENCE</scope>
</reference>
<dbReference type="NCBIfam" id="NF001810">
    <property type="entry name" value="PRK00529.1"/>
    <property type="match status" value="1"/>
</dbReference>
<dbReference type="Pfam" id="PF01132">
    <property type="entry name" value="EFP"/>
    <property type="match status" value="1"/>
</dbReference>
<feature type="domain" description="Elongation factor P C-terminal" evidence="7">
    <location>
        <begin position="130"/>
        <end position="185"/>
    </location>
</feature>
<dbReference type="CDD" id="cd05794">
    <property type="entry name" value="S1_EF-P_repeat_2"/>
    <property type="match status" value="1"/>
</dbReference>
<dbReference type="Pfam" id="PF08207">
    <property type="entry name" value="EFP_N"/>
    <property type="match status" value="1"/>
</dbReference>
<evidence type="ECO:0000256" key="2">
    <source>
        <dbReference type="ARBA" id="ARBA00004815"/>
    </source>
</evidence>
<proteinExistence type="inferred from homology"/>
<evidence type="ECO:0000256" key="1">
    <source>
        <dbReference type="ARBA" id="ARBA00004496"/>
    </source>
</evidence>
<dbReference type="InterPro" id="IPR013185">
    <property type="entry name" value="Transl_elong_KOW-like"/>
</dbReference>
<name>A0A382TQK8_9ZZZZ</name>
<dbReference type="HAMAP" id="MF_00141">
    <property type="entry name" value="EF_P"/>
    <property type="match status" value="1"/>
</dbReference>
<evidence type="ECO:0000256" key="3">
    <source>
        <dbReference type="ARBA" id="ARBA00009479"/>
    </source>
</evidence>
<accession>A0A382TQK8</accession>
<dbReference type="AlphaFoldDB" id="A0A382TQK8"/>
<dbReference type="CDD" id="cd04470">
    <property type="entry name" value="S1_EF-P_repeat_1"/>
    <property type="match status" value="1"/>
</dbReference>
<organism evidence="9">
    <name type="scientific">marine metagenome</name>
    <dbReference type="NCBI Taxonomy" id="408172"/>
    <lineage>
        <taxon>unclassified sequences</taxon>
        <taxon>metagenomes</taxon>
        <taxon>ecological metagenomes</taxon>
    </lineage>
</organism>
<feature type="domain" description="Translation elongation factor P/YeiP central" evidence="8">
    <location>
        <begin position="68"/>
        <end position="122"/>
    </location>
</feature>
<sequence>MKILGNEIKPGMIIEHKNDLWSVLKAQHVKPGKGGAFNQVELKSVKKGTKLNERFRSSDSVEKAILDDKKFSFLYEDESSCHFMDQTNFEQIQINKSLLGEKSKLLKENMEVNVQFYDDQALSVDLPTSVELKIETTDAAIKGQTASSSYKPATLENGIKIMVPPFINADDKIVLDTRTLEYVKKLNK</sequence>
<dbReference type="SUPFAM" id="SSF50249">
    <property type="entry name" value="Nucleic acid-binding proteins"/>
    <property type="match status" value="2"/>
</dbReference>
<dbReference type="SMART" id="SM01185">
    <property type="entry name" value="EFP"/>
    <property type="match status" value="1"/>
</dbReference>
<evidence type="ECO:0000313" key="9">
    <source>
        <dbReference type="EMBL" id="SVD24364.1"/>
    </source>
</evidence>
<dbReference type="NCBIfam" id="TIGR00038">
    <property type="entry name" value="efp"/>
    <property type="match status" value="1"/>
</dbReference>
<comment type="subcellular location">
    <subcellularLocation>
        <location evidence="1">Cytoplasm</location>
    </subcellularLocation>
</comment>
<dbReference type="InterPro" id="IPR014722">
    <property type="entry name" value="Rib_uL2_dom2"/>
</dbReference>